<dbReference type="SUPFAM" id="SSF51064">
    <property type="entry name" value="Head domain of nucleotide exchange factor GrpE"/>
    <property type="match status" value="1"/>
</dbReference>
<dbReference type="InterPro" id="IPR036885">
    <property type="entry name" value="SWIB_MDM2_dom_sf"/>
</dbReference>
<dbReference type="InterPro" id="IPR000740">
    <property type="entry name" value="GrpE"/>
</dbReference>
<dbReference type="SMART" id="SM00151">
    <property type="entry name" value="SWIB"/>
    <property type="match status" value="1"/>
</dbReference>
<evidence type="ECO:0000259" key="6">
    <source>
        <dbReference type="PROSITE" id="PS51925"/>
    </source>
</evidence>
<sequence>MIGIKMQPQRLKKAIIDNPKKLGNLIDLVNLPSTLRDFLGQSQSSRLGCFMRVWSYIKTNNLQDPKNKNVVNCDEKLKSILLGKPRVELVDLPSLIKLHFTTKAPNSNSQEKRMPSIFKILSRVSRSAGLRSSLSAAALPARNQAPIFTSRYHSLVNNFSQKLVAAQVSLDSFSLQRFSLSSTSTTPESHGKESSNTEASKTAEANESGLDSESKACAGKDAKRAAVSESDSEREEMSKDDLVKLVAEKEELLSVKEEEIKQMKDKVLRTYAEMENVMDRTRRDAENTKKYAIQNFAKSLLDVADNLGRASSVVRESFSKLDETSKDSASGLLKTLLEGVEMTEKQLAQVFKKFGMDKYDPINEPFDPNRHNAMFQVPDASKPEGTVAHVLKAGYTLYDRVIRPAEVGVTQGGESEENKKESDA</sequence>
<evidence type="ECO:0000256" key="3">
    <source>
        <dbReference type="RuleBase" id="RU000640"/>
    </source>
</evidence>
<comment type="subcellular location">
    <subcellularLocation>
        <location evidence="3">Mitochondrion matrix</location>
    </subcellularLocation>
</comment>
<protein>
    <recommendedName>
        <fullName evidence="3">GrpE protein homolog</fullName>
    </recommendedName>
</protein>
<comment type="function">
    <text evidence="3">Essential component of the PAM complex, a complex required for the translocation of transit peptide-containing proteins from the inner membrane into the mitochondrial matrix in an ATP-dependent manner.</text>
</comment>
<dbReference type="Proteomes" id="UP000824890">
    <property type="component" value="Unassembled WGS sequence"/>
</dbReference>
<dbReference type="Gene3D" id="1.10.245.10">
    <property type="entry name" value="SWIB/MDM2 domain"/>
    <property type="match status" value="1"/>
</dbReference>
<dbReference type="EMBL" id="JAGKQM010000018">
    <property type="protein sequence ID" value="KAH0863423.1"/>
    <property type="molecule type" value="Genomic_DNA"/>
</dbReference>
<keyword evidence="8" id="KW-1185">Reference proteome</keyword>
<evidence type="ECO:0000313" key="7">
    <source>
        <dbReference type="EMBL" id="KAH0863423.1"/>
    </source>
</evidence>
<organism evidence="7 8">
    <name type="scientific">Brassica napus</name>
    <name type="common">Rape</name>
    <dbReference type="NCBI Taxonomy" id="3708"/>
    <lineage>
        <taxon>Eukaryota</taxon>
        <taxon>Viridiplantae</taxon>
        <taxon>Streptophyta</taxon>
        <taxon>Embryophyta</taxon>
        <taxon>Tracheophyta</taxon>
        <taxon>Spermatophyta</taxon>
        <taxon>Magnoliopsida</taxon>
        <taxon>eudicotyledons</taxon>
        <taxon>Gunneridae</taxon>
        <taxon>Pentapetalae</taxon>
        <taxon>rosids</taxon>
        <taxon>malvids</taxon>
        <taxon>Brassicales</taxon>
        <taxon>Brassicaceae</taxon>
        <taxon>Brassiceae</taxon>
        <taxon>Brassica</taxon>
    </lineage>
</organism>
<comment type="similarity">
    <text evidence="1 4">Belongs to the GrpE family.</text>
</comment>
<evidence type="ECO:0000313" key="8">
    <source>
        <dbReference type="Proteomes" id="UP000824890"/>
    </source>
</evidence>
<dbReference type="InterPro" id="IPR019835">
    <property type="entry name" value="SWIB_domain"/>
</dbReference>
<dbReference type="CDD" id="cd10567">
    <property type="entry name" value="SWIB-MDM2_like"/>
    <property type="match status" value="1"/>
</dbReference>
<reference evidence="7 8" key="1">
    <citation type="submission" date="2021-05" db="EMBL/GenBank/DDBJ databases">
        <title>Genome Assembly of Synthetic Allotetraploid Brassica napus Reveals Homoeologous Exchanges between Subgenomes.</title>
        <authorList>
            <person name="Davis J.T."/>
        </authorList>
    </citation>
    <scope>NUCLEOTIDE SEQUENCE [LARGE SCALE GENOMIC DNA]</scope>
    <source>
        <strain evidence="8">cv. Da-Ae</strain>
        <tissue evidence="7">Seedling</tissue>
    </source>
</reference>
<evidence type="ECO:0000256" key="2">
    <source>
        <dbReference type="ARBA" id="ARBA00023186"/>
    </source>
</evidence>
<evidence type="ECO:0000256" key="4">
    <source>
        <dbReference type="RuleBase" id="RU004478"/>
    </source>
</evidence>
<evidence type="ECO:0000256" key="5">
    <source>
        <dbReference type="SAM" id="MobiDB-lite"/>
    </source>
</evidence>
<dbReference type="InterPro" id="IPR013805">
    <property type="entry name" value="GrpE_CC"/>
</dbReference>
<dbReference type="PANTHER" id="PTHR21237">
    <property type="entry name" value="GRPE PROTEIN"/>
    <property type="match status" value="1"/>
</dbReference>
<evidence type="ECO:0000256" key="1">
    <source>
        <dbReference type="ARBA" id="ARBA00009054"/>
    </source>
</evidence>
<name>A0ABQ7Y5F4_BRANA</name>
<dbReference type="PANTHER" id="PTHR21237:SF41">
    <property type="entry name" value="GRPE PROTEIN HOMOLOG 2, MITOCHONDRIAL"/>
    <property type="match status" value="1"/>
</dbReference>
<keyword evidence="3" id="KW-0496">Mitochondrion</keyword>
<feature type="compositionally biased region" description="Polar residues" evidence="5">
    <location>
        <begin position="196"/>
        <end position="211"/>
    </location>
</feature>
<dbReference type="Pfam" id="PF01025">
    <property type="entry name" value="GrpE"/>
    <property type="match status" value="1"/>
</dbReference>
<feature type="region of interest" description="Disordered" evidence="5">
    <location>
        <begin position="181"/>
        <end position="241"/>
    </location>
</feature>
<dbReference type="InterPro" id="IPR003121">
    <property type="entry name" value="SWIB_MDM2_domain"/>
</dbReference>
<gene>
    <name evidence="7" type="ORF">HID58_080634</name>
</gene>
<dbReference type="PRINTS" id="PR00773">
    <property type="entry name" value="GRPEPROTEIN"/>
</dbReference>
<keyword evidence="2 3" id="KW-0143">Chaperone</keyword>
<dbReference type="CDD" id="cd00446">
    <property type="entry name" value="GrpE"/>
    <property type="match status" value="1"/>
</dbReference>
<comment type="caution">
    <text evidence="7">The sequence shown here is derived from an EMBL/GenBank/DDBJ whole genome shotgun (WGS) entry which is preliminary data.</text>
</comment>
<dbReference type="SUPFAM" id="SSF58014">
    <property type="entry name" value="Coiled-coil domain of nucleotide exchange factor GrpE"/>
    <property type="match status" value="1"/>
</dbReference>
<proteinExistence type="inferred from homology"/>
<accession>A0ABQ7Y5F4</accession>
<dbReference type="Pfam" id="PF02201">
    <property type="entry name" value="SWIB"/>
    <property type="match status" value="1"/>
</dbReference>
<dbReference type="InterPro" id="IPR009012">
    <property type="entry name" value="GrpE_head"/>
</dbReference>
<feature type="compositionally biased region" description="Basic and acidic residues" evidence="5">
    <location>
        <begin position="212"/>
        <end position="226"/>
    </location>
</feature>
<dbReference type="HAMAP" id="MF_01151">
    <property type="entry name" value="GrpE"/>
    <property type="match status" value="1"/>
</dbReference>
<feature type="domain" description="DM2" evidence="6">
    <location>
        <begin position="24"/>
        <end position="102"/>
    </location>
</feature>
<dbReference type="Gene3D" id="2.30.22.10">
    <property type="entry name" value="Head domain of nucleotide exchange factor GrpE"/>
    <property type="match status" value="1"/>
</dbReference>
<dbReference type="PROSITE" id="PS51925">
    <property type="entry name" value="SWIB_MDM2"/>
    <property type="match status" value="1"/>
</dbReference>
<dbReference type="SUPFAM" id="SSF47592">
    <property type="entry name" value="SWIB/MDM2 domain"/>
    <property type="match status" value="1"/>
</dbReference>
<dbReference type="PROSITE" id="PS01071">
    <property type="entry name" value="GRPE"/>
    <property type="match status" value="1"/>
</dbReference>
<dbReference type="Gene3D" id="3.90.20.20">
    <property type="match status" value="1"/>
</dbReference>